<feature type="compositionally biased region" description="Low complexity" evidence="3">
    <location>
        <begin position="795"/>
        <end position="809"/>
    </location>
</feature>
<feature type="region of interest" description="Disordered" evidence="3">
    <location>
        <begin position="525"/>
        <end position="544"/>
    </location>
</feature>
<dbReference type="PROSITE" id="PS50088">
    <property type="entry name" value="ANK_REPEAT"/>
    <property type="match status" value="4"/>
</dbReference>
<dbReference type="InterPro" id="IPR002110">
    <property type="entry name" value="Ankyrin_rpt"/>
</dbReference>
<feature type="region of interest" description="Disordered" evidence="3">
    <location>
        <begin position="464"/>
        <end position="499"/>
    </location>
</feature>
<evidence type="ECO:0000256" key="3">
    <source>
        <dbReference type="SAM" id="MobiDB-lite"/>
    </source>
</evidence>
<accession>A0A6S7HPN4</accession>
<feature type="compositionally biased region" description="Polar residues" evidence="3">
    <location>
        <begin position="487"/>
        <end position="499"/>
    </location>
</feature>
<dbReference type="AlphaFoldDB" id="A0A6S7HPN4"/>
<feature type="compositionally biased region" description="Low complexity" evidence="3">
    <location>
        <begin position="831"/>
        <end position="846"/>
    </location>
</feature>
<evidence type="ECO:0000256" key="1">
    <source>
        <dbReference type="ARBA" id="ARBA00022737"/>
    </source>
</evidence>
<feature type="region of interest" description="Disordered" evidence="3">
    <location>
        <begin position="196"/>
        <end position="254"/>
    </location>
</feature>
<feature type="compositionally biased region" description="Basic and acidic residues" evidence="3">
    <location>
        <begin position="196"/>
        <end position="230"/>
    </location>
</feature>
<name>A0A6S7HPN4_PARCT</name>
<feature type="compositionally biased region" description="Basic and acidic residues" evidence="3">
    <location>
        <begin position="718"/>
        <end position="727"/>
    </location>
</feature>
<dbReference type="Gene3D" id="1.25.40.20">
    <property type="entry name" value="Ankyrin repeat-containing domain"/>
    <property type="match status" value="2"/>
</dbReference>
<evidence type="ECO:0000313" key="4">
    <source>
        <dbReference type="EMBL" id="CAB3996077.1"/>
    </source>
</evidence>
<protein>
    <submittedName>
        <fullName evidence="4">Inversin-like isoform X2</fullName>
    </submittedName>
</protein>
<dbReference type="Proteomes" id="UP001152795">
    <property type="component" value="Unassembled WGS sequence"/>
</dbReference>
<dbReference type="EMBL" id="CACRXK020002792">
    <property type="protein sequence ID" value="CAB3996077.1"/>
    <property type="molecule type" value="Genomic_DNA"/>
</dbReference>
<feature type="compositionally biased region" description="Polar residues" evidence="3">
    <location>
        <begin position="728"/>
        <end position="752"/>
    </location>
</feature>
<evidence type="ECO:0000313" key="5">
    <source>
        <dbReference type="Proteomes" id="UP001152795"/>
    </source>
</evidence>
<proteinExistence type="predicted"/>
<dbReference type="PROSITE" id="PS50297">
    <property type="entry name" value="ANK_REP_REGION"/>
    <property type="match status" value="4"/>
</dbReference>
<organism evidence="4 5">
    <name type="scientific">Paramuricea clavata</name>
    <name type="common">Red gorgonian</name>
    <name type="synonym">Violescent sea-whip</name>
    <dbReference type="NCBI Taxonomy" id="317549"/>
    <lineage>
        <taxon>Eukaryota</taxon>
        <taxon>Metazoa</taxon>
        <taxon>Cnidaria</taxon>
        <taxon>Anthozoa</taxon>
        <taxon>Octocorallia</taxon>
        <taxon>Malacalcyonacea</taxon>
        <taxon>Plexauridae</taxon>
        <taxon>Paramuricea</taxon>
    </lineage>
</organism>
<dbReference type="Pfam" id="PF12796">
    <property type="entry name" value="Ank_2"/>
    <property type="match status" value="3"/>
</dbReference>
<keyword evidence="1" id="KW-0677">Repeat</keyword>
<dbReference type="InterPro" id="IPR036770">
    <property type="entry name" value="Ankyrin_rpt-contain_sf"/>
</dbReference>
<dbReference type="SMART" id="SM00248">
    <property type="entry name" value="ANK"/>
    <property type="match status" value="7"/>
</dbReference>
<dbReference type="PANTHER" id="PTHR24173:SF74">
    <property type="entry name" value="ANKYRIN REPEAT DOMAIN-CONTAINING PROTEIN 16"/>
    <property type="match status" value="1"/>
</dbReference>
<keyword evidence="5" id="KW-1185">Reference proteome</keyword>
<comment type="caution">
    <text evidence="4">The sequence shown here is derived from an EMBL/GenBank/DDBJ whole genome shotgun (WGS) entry which is preliminary data.</text>
</comment>
<evidence type="ECO:0000256" key="2">
    <source>
        <dbReference type="ARBA" id="ARBA00023043"/>
    </source>
</evidence>
<dbReference type="OrthoDB" id="21416at2759"/>
<reference evidence="4" key="1">
    <citation type="submission" date="2020-04" db="EMBL/GenBank/DDBJ databases">
        <authorList>
            <person name="Alioto T."/>
            <person name="Alioto T."/>
            <person name="Gomez Garrido J."/>
        </authorList>
    </citation>
    <scope>NUCLEOTIDE SEQUENCE</scope>
    <source>
        <strain evidence="4">A484AB</strain>
    </source>
</reference>
<dbReference type="PANTHER" id="PTHR24173">
    <property type="entry name" value="ANKYRIN REPEAT CONTAINING"/>
    <property type="match status" value="1"/>
</dbReference>
<feature type="compositionally biased region" description="Low complexity" evidence="3">
    <location>
        <begin position="854"/>
        <end position="865"/>
    </location>
</feature>
<feature type="compositionally biased region" description="Polar residues" evidence="3">
    <location>
        <begin position="766"/>
        <end position="778"/>
    </location>
</feature>
<feature type="compositionally biased region" description="Basic and acidic residues" evidence="3">
    <location>
        <begin position="238"/>
        <end position="254"/>
    </location>
</feature>
<dbReference type="PROSITE" id="PS50096">
    <property type="entry name" value="IQ"/>
    <property type="match status" value="1"/>
</dbReference>
<dbReference type="CDD" id="cd23767">
    <property type="entry name" value="IQCD"/>
    <property type="match status" value="1"/>
</dbReference>
<sequence length="1009" mass="113470">MLSHDPHLVNDRDYDGYSLLHHAASNGQLETVKLLVSETFQTCLNARLMSTDWTPLDFAMAADHQDVTQFLMDNGALTTAWLQDAAADKIKKFLRRLVVRKHEATVKPLIERHKQLTKEEQLKHCENEDKNRNDDLIYGNMTHEDVAHNIVDDVTHDYVIHDDVTHGIIVCDVINKRDYTVDGHEKDDDIEQQCAEETKENQNRQAARSEDAVHFKRSEDQPLTTDHDQLRTLTENENIMHSDQKSDKNRSTTDDDHLETFASLFGETEIRDNGKHILLLDACYHGDITGVQKLLQENLDVNYRDQRGCTALHLAAAQGQDAICEYLLENGAETRVRNINGRTALHHAAIAGNVSAVSLLLRHNKDLISYLDCDNRSALHYAASLGHLDAVKLLIDSRVQDVCAKSTQLTALDCAILGQHDDVNEYMISQGLQPSGLLDQAARVIQINFRKSLERKGISVESRGKPIKGTEKGLINNENKSKDGETSGPTVINNENPSKTCQENTYVSVNKTLSDIQTKYIYTTPKTDKKSRPTDCNPTKRLSENFSEGINSNYETDYDYSRTAVNNVIYSKYSRESRIKTSSSARSRGTTFAESNVEKLSRAPDCVIVASGEKERIFKLRDNWERIALLRRKKQAALVIQKHFRKHMVRKKADNQNATKEFKAEIKIKDNTNTECAVITLTQNGTRNLGIDNEKNGKNLPFKTVIISNSPTKLSRNRTTDSDKAKESQTNQVRLSQNKVETSSGVYSNEPTSPKRLTRKTVVNRLRTTSPEYSSSENEPLHEKRQYKSAFPLLSPTSSATSSNRSPSNQGVIQLPNNRRPSHSNRRVEAPISPKSSSTSSNQSPSNAPVNQLPSNRRANSSPSNRRVDVAPILSKNELVKRWLSDELISENASNTKTTNKTKNIEVEVSNSEPRLRKTDPSKGARRLSTHSARIRRNSLIKNAYGSPAALSYNFALDTYHPLVSRRGRKETAFPFRTSSRVRPNSMKRVEVGWVRTADIAPGSTPSES</sequence>
<dbReference type="SUPFAM" id="SSF48403">
    <property type="entry name" value="Ankyrin repeat"/>
    <property type="match status" value="1"/>
</dbReference>
<gene>
    <name evidence="4" type="ORF">PACLA_8A028919</name>
</gene>
<feature type="region of interest" description="Disordered" evidence="3">
    <location>
        <begin position="708"/>
        <end position="869"/>
    </location>
</feature>
<keyword evidence="2" id="KW-0040">ANK repeat</keyword>